<dbReference type="EMBL" id="JBHTMM010000342">
    <property type="protein sequence ID" value="MFD1313917.1"/>
    <property type="molecule type" value="Genomic_DNA"/>
</dbReference>
<accession>A0ABW3XWG0</accession>
<gene>
    <name evidence="1" type="ORF">ACFQ5X_50795</name>
</gene>
<proteinExistence type="predicted"/>
<evidence type="ECO:0000313" key="1">
    <source>
        <dbReference type="EMBL" id="MFD1313917.1"/>
    </source>
</evidence>
<sequence length="154" mass="16419">AAAKQAGRWIIDAASLAARIAIGARRARKQDAMLDLTASYTAELIPGEGPVTITPTVKRRVTPHAGNTISVSGLVPFFAERFDAIADHGDRMAALTAFRSARIVISDVHDADWDGDPQARDGGRLRTTYRGGVGRISVDDVLDLADQLRAQLAA</sequence>
<comment type="caution">
    <text evidence="1">The sequence shown here is derived from an EMBL/GenBank/DDBJ whole genome shotgun (WGS) entry which is preliminary data.</text>
</comment>
<dbReference type="RefSeq" id="WP_381331452.1">
    <property type="nucleotide sequence ID" value="NZ_JBHTMM010000342.1"/>
</dbReference>
<evidence type="ECO:0000313" key="2">
    <source>
        <dbReference type="Proteomes" id="UP001597058"/>
    </source>
</evidence>
<dbReference type="Proteomes" id="UP001597058">
    <property type="component" value="Unassembled WGS sequence"/>
</dbReference>
<keyword evidence="2" id="KW-1185">Reference proteome</keyword>
<name>A0ABW3XWG0_9ACTN</name>
<organism evidence="1 2">
    <name type="scientific">Streptomyces kaempferi</name>
    <dbReference type="NCBI Taxonomy" id="333725"/>
    <lineage>
        <taxon>Bacteria</taxon>
        <taxon>Bacillati</taxon>
        <taxon>Actinomycetota</taxon>
        <taxon>Actinomycetes</taxon>
        <taxon>Kitasatosporales</taxon>
        <taxon>Streptomycetaceae</taxon>
        <taxon>Streptomyces</taxon>
    </lineage>
</organism>
<protein>
    <submittedName>
        <fullName evidence="1">Uncharacterized protein</fullName>
    </submittedName>
</protein>
<feature type="non-terminal residue" evidence="1">
    <location>
        <position position="1"/>
    </location>
</feature>
<reference evidence="2" key="1">
    <citation type="journal article" date="2019" name="Int. J. Syst. Evol. Microbiol.">
        <title>The Global Catalogue of Microorganisms (GCM) 10K type strain sequencing project: providing services to taxonomists for standard genome sequencing and annotation.</title>
        <authorList>
            <consortium name="The Broad Institute Genomics Platform"/>
            <consortium name="The Broad Institute Genome Sequencing Center for Infectious Disease"/>
            <person name="Wu L."/>
            <person name="Ma J."/>
        </authorList>
    </citation>
    <scope>NUCLEOTIDE SEQUENCE [LARGE SCALE GENOMIC DNA]</scope>
    <source>
        <strain evidence="2">CGMCC 4.7020</strain>
    </source>
</reference>